<feature type="transmembrane region" description="Helical" evidence="2">
    <location>
        <begin position="145"/>
        <end position="165"/>
    </location>
</feature>
<keyword evidence="2" id="KW-1133">Transmembrane helix</keyword>
<comment type="caution">
    <text evidence="3">The sequence shown here is derived from an EMBL/GenBank/DDBJ whole genome shotgun (WGS) entry which is preliminary data.</text>
</comment>
<feature type="transmembrane region" description="Helical" evidence="2">
    <location>
        <begin position="87"/>
        <end position="102"/>
    </location>
</feature>
<feature type="region of interest" description="Disordered" evidence="1">
    <location>
        <begin position="1"/>
        <end position="33"/>
    </location>
</feature>
<reference evidence="3" key="1">
    <citation type="submission" date="2023-07" db="EMBL/GenBank/DDBJ databases">
        <title>Comparative genomics of wheat-associated soil bacteria to identify genetic determinants of phenazine resistance.</title>
        <authorList>
            <person name="Mouncey N."/>
        </authorList>
    </citation>
    <scope>NUCLEOTIDE SEQUENCE</scope>
    <source>
        <strain evidence="3">V4I22</strain>
    </source>
</reference>
<sequence>MSTAFVPQQPQPASGGAPPSPAPPGPATPPHASEATRLLCAGTYLDSGYRDRVIEQLHLNEQRIVAPSLGLDAARVLAHALRARRQELLWAGLILGLWVIGLPLTGGLLFVFLGPSLMLAAASWIRGKGANPPLYRRVPAFFVRWWGRLVFAAFLILALVVAFGGGDDDSSSYGDSGSFGDSYGYGDSYGSYGDSTGPSDLLFPDFDGVSELIGPLQAWLVIVVFALIAGCVAAQRGQFARAMGAELSPQRFPDAAGDPAERAEGQRFQRLKQRIRIEQHAPLVMYHEKRPFCGAGAAYETWVLAVELRPDETKKEQLPLNNRAVLEKIRPLLEQLRLPSEFAGHTVRDRLRWLEIDECVFLPAEGLRRREEAPYHPQAFEDHRARAVEEGAEKRRHFLRIRVGGWEEELVVTVFVRVHTQGRMLMLEIAPHVLLPVREDFKDADRTAHTHRHNNVVGKAAWAVARVPGSAARSLVILGRGVGYAWKLLTGGHTGALPDGPALSVRELGSVDEGSRFQEMDASRYLRSVQDRVAHGVLTALAESGYQTGEFVQKIVNISSGGVNVEGGVHGSTFAVGKNATASSANGGAGSAPQKGTSGNDNG</sequence>
<dbReference type="RefSeq" id="WP_306977294.1">
    <property type="nucleotide sequence ID" value="NZ_JAUSZV010000005.1"/>
</dbReference>
<dbReference type="EMBL" id="JAUSZV010000005">
    <property type="protein sequence ID" value="MDQ0908176.1"/>
    <property type="molecule type" value="Genomic_DNA"/>
</dbReference>
<feature type="compositionally biased region" description="Polar residues" evidence="1">
    <location>
        <begin position="594"/>
        <end position="603"/>
    </location>
</feature>
<feature type="compositionally biased region" description="Low complexity" evidence="1">
    <location>
        <begin position="7"/>
        <end position="17"/>
    </location>
</feature>
<feature type="region of interest" description="Disordered" evidence="1">
    <location>
        <begin position="580"/>
        <end position="603"/>
    </location>
</feature>
<evidence type="ECO:0008006" key="5">
    <source>
        <dbReference type="Google" id="ProtNLM"/>
    </source>
</evidence>
<evidence type="ECO:0000256" key="1">
    <source>
        <dbReference type="SAM" id="MobiDB-lite"/>
    </source>
</evidence>
<protein>
    <recommendedName>
        <fullName evidence="5">Aromatic ring-opening dioxygenase LigA</fullName>
    </recommendedName>
</protein>
<feature type="transmembrane region" description="Helical" evidence="2">
    <location>
        <begin position="216"/>
        <end position="234"/>
    </location>
</feature>
<organism evidence="3 4">
    <name type="scientific">Streptomyces canus</name>
    <dbReference type="NCBI Taxonomy" id="58343"/>
    <lineage>
        <taxon>Bacteria</taxon>
        <taxon>Bacillati</taxon>
        <taxon>Actinomycetota</taxon>
        <taxon>Actinomycetes</taxon>
        <taxon>Kitasatosporales</taxon>
        <taxon>Streptomycetaceae</taxon>
        <taxon>Streptomyces</taxon>
        <taxon>Streptomyces aurantiacus group</taxon>
    </lineage>
</organism>
<dbReference type="AlphaFoldDB" id="A0AAW8FDF6"/>
<evidence type="ECO:0000313" key="3">
    <source>
        <dbReference type="EMBL" id="MDQ0908176.1"/>
    </source>
</evidence>
<gene>
    <name evidence="3" type="ORF">QFZ22_004161</name>
</gene>
<keyword evidence="2" id="KW-0812">Transmembrane</keyword>
<evidence type="ECO:0000256" key="2">
    <source>
        <dbReference type="SAM" id="Phobius"/>
    </source>
</evidence>
<name>A0AAW8FDF6_9ACTN</name>
<proteinExistence type="predicted"/>
<accession>A0AAW8FDF6</accession>
<feature type="compositionally biased region" description="Pro residues" evidence="1">
    <location>
        <begin position="18"/>
        <end position="29"/>
    </location>
</feature>
<keyword evidence="2" id="KW-0472">Membrane</keyword>
<dbReference type="Proteomes" id="UP001234216">
    <property type="component" value="Unassembled WGS sequence"/>
</dbReference>
<evidence type="ECO:0000313" key="4">
    <source>
        <dbReference type="Proteomes" id="UP001234216"/>
    </source>
</evidence>